<dbReference type="AlphaFoldDB" id="E3CXC7"/>
<dbReference type="CDD" id="cd06223">
    <property type="entry name" value="PRTases_typeI"/>
    <property type="match status" value="1"/>
</dbReference>
<evidence type="ECO:0000313" key="2">
    <source>
        <dbReference type="EMBL" id="EFQ23493.1"/>
    </source>
</evidence>
<dbReference type="HOGENOM" id="CLU_054549_3_1_0"/>
<dbReference type="RefSeq" id="WP_006300677.1">
    <property type="nucleotide sequence ID" value="NZ_CM001022.1"/>
</dbReference>
<keyword evidence="2" id="KW-0808">Transferase</keyword>
<dbReference type="InterPro" id="IPR029057">
    <property type="entry name" value="PRTase-like"/>
</dbReference>
<dbReference type="PaxDb" id="584708-Apau_1066"/>
<keyword evidence="3" id="KW-1185">Reference proteome</keyword>
<evidence type="ECO:0000256" key="1">
    <source>
        <dbReference type="ARBA" id="ARBA00008007"/>
    </source>
</evidence>
<dbReference type="PANTHER" id="PTHR47505:SF1">
    <property type="entry name" value="DNA UTILIZATION PROTEIN YHGH"/>
    <property type="match status" value="1"/>
</dbReference>
<organism evidence="2 3">
    <name type="scientific">Aminomonas paucivorans DSM 12260</name>
    <dbReference type="NCBI Taxonomy" id="584708"/>
    <lineage>
        <taxon>Bacteria</taxon>
        <taxon>Thermotogati</taxon>
        <taxon>Synergistota</taxon>
        <taxon>Synergistia</taxon>
        <taxon>Synergistales</taxon>
        <taxon>Synergistaceae</taxon>
        <taxon>Aminomonas</taxon>
    </lineage>
</organism>
<dbReference type="OrthoDB" id="5448at2"/>
<dbReference type="SUPFAM" id="SSF53271">
    <property type="entry name" value="PRTase-like"/>
    <property type="match status" value="1"/>
</dbReference>
<keyword evidence="2" id="KW-0328">Glycosyltransferase</keyword>
<dbReference type="STRING" id="584708.Apau_1066"/>
<dbReference type="GO" id="GO:0016757">
    <property type="term" value="F:glycosyltransferase activity"/>
    <property type="evidence" value="ECO:0007669"/>
    <property type="project" value="UniProtKB-KW"/>
</dbReference>
<dbReference type="Gene3D" id="3.40.50.2020">
    <property type="match status" value="1"/>
</dbReference>
<dbReference type="EMBL" id="CM001022">
    <property type="protein sequence ID" value="EFQ23493.1"/>
    <property type="molecule type" value="Genomic_DNA"/>
</dbReference>
<protein>
    <submittedName>
        <fullName evidence="2">Phosphoribosyltransferase</fullName>
    </submittedName>
</protein>
<name>E3CXC7_9BACT</name>
<dbReference type="Proteomes" id="UP000005096">
    <property type="component" value="Chromosome"/>
</dbReference>
<evidence type="ECO:0000313" key="3">
    <source>
        <dbReference type="Proteomes" id="UP000005096"/>
    </source>
</evidence>
<comment type="similarity">
    <text evidence="1">Belongs to the ComF/GntX family.</text>
</comment>
<accession>E3CXC7</accession>
<dbReference type="PANTHER" id="PTHR47505">
    <property type="entry name" value="DNA UTILIZATION PROTEIN YHGH"/>
    <property type="match status" value="1"/>
</dbReference>
<dbReference type="InterPro" id="IPR051910">
    <property type="entry name" value="ComF/GntX_DNA_util-trans"/>
</dbReference>
<dbReference type="eggNOG" id="COG1040">
    <property type="taxonomic scope" value="Bacteria"/>
</dbReference>
<dbReference type="InterPro" id="IPR000836">
    <property type="entry name" value="PRTase_dom"/>
</dbReference>
<sequence>MHPWIAPLLHLLWPCSCPVCGRVGEVACPPCLESLVLPLAPHCLLCQGPFPCPRHPRAPGVFPGVLHEGKARELVHLLKYEGWKALGVPMGRALASKLPRLETDLLVPVPLHRGSPRAYNQAAGLARGLASLWGTEVAESLRWTLQRPPQVASDGAARRLPEGALAWARPGPAGRVVLVDDVSTTGETLRAAARAAGAAGWKVAGAVVWTWSPGGCKEG</sequence>
<reference evidence="2 3" key="1">
    <citation type="journal article" date="2010" name="Stand. Genomic Sci.">
        <title>Non-contiguous finished genome sequence of Aminomonas paucivorans type strain (GLU-3).</title>
        <authorList>
            <person name="Pitluck S."/>
            <person name="Yasawong M."/>
            <person name="Held B."/>
            <person name="Lapidus A."/>
            <person name="Nolan M."/>
            <person name="Copeland A."/>
            <person name="Lucas S."/>
            <person name="Del Rio T.G."/>
            <person name="Tice H."/>
            <person name="Cheng J.F."/>
            <person name="Chertkov O."/>
            <person name="Goodwin L."/>
            <person name="Tapia R."/>
            <person name="Han C."/>
            <person name="Liolios K."/>
            <person name="Ivanova N."/>
            <person name="Mavromatis K."/>
            <person name="Ovchinnikova G."/>
            <person name="Pati A."/>
            <person name="Chen A."/>
            <person name="Palaniappan K."/>
            <person name="Land M."/>
            <person name="Hauser L."/>
            <person name="Chang Y.J."/>
            <person name="Jeffries C.D."/>
            <person name="Pukall R."/>
            <person name="Spring S."/>
            <person name="Rohde M."/>
            <person name="Sikorski J."/>
            <person name="Goker M."/>
            <person name="Woyke T."/>
            <person name="Bristow J."/>
            <person name="Eisen J.A."/>
            <person name="Markowitz V."/>
            <person name="Hugenholtz P."/>
            <person name="Kyrpides N.C."/>
            <person name="Klenk H.P."/>
        </authorList>
    </citation>
    <scope>NUCLEOTIDE SEQUENCE [LARGE SCALE GENOMIC DNA]</scope>
    <source>
        <strain evidence="2 3">DSM 12260</strain>
    </source>
</reference>
<gene>
    <name evidence="2" type="ORF">Apau_1066</name>
</gene>
<proteinExistence type="inferred from homology"/>